<sequence length="143" mass="16461">MNQVYILVAEDDADDRFLMETAFAEKGYTEQLAFVENGVELMEFLHNVEANANGHNMMPGFILLDLNMPKKDGREVLKELKENHRFRKIPVIIFTTTKNEHEISRCYELGANTYIVKPVGFEALLQTIDSIHSYWLNIARIPG</sequence>
<dbReference type="AlphaFoldDB" id="A0A0E9MXJ0"/>
<dbReference type="PANTHER" id="PTHR44520">
    <property type="entry name" value="RESPONSE REGULATOR RCP1-RELATED"/>
    <property type="match status" value="1"/>
</dbReference>
<reference evidence="3 4" key="1">
    <citation type="submission" date="2015-04" db="EMBL/GenBank/DDBJ databases">
        <title>Whole genome shotgun sequence of Flavihumibacter petaseus NBRC 106054.</title>
        <authorList>
            <person name="Miyazawa S."/>
            <person name="Hosoyama A."/>
            <person name="Hashimoto M."/>
            <person name="Noguchi M."/>
            <person name="Tsuchikane K."/>
            <person name="Ohji S."/>
            <person name="Yamazoe A."/>
            <person name="Ichikawa N."/>
            <person name="Kimura A."/>
            <person name="Fujita N."/>
        </authorList>
    </citation>
    <scope>NUCLEOTIDE SEQUENCE [LARGE SCALE GENOMIC DNA]</scope>
    <source>
        <strain evidence="3 4">NBRC 106054</strain>
    </source>
</reference>
<feature type="domain" description="Response regulatory" evidence="2">
    <location>
        <begin position="5"/>
        <end position="132"/>
    </location>
</feature>
<dbReference type="InterPro" id="IPR011006">
    <property type="entry name" value="CheY-like_superfamily"/>
</dbReference>
<dbReference type="Proteomes" id="UP000033121">
    <property type="component" value="Unassembled WGS sequence"/>
</dbReference>
<gene>
    <name evidence="3" type="ORF">FPE01S_01_14320</name>
</gene>
<dbReference type="SMART" id="SM00448">
    <property type="entry name" value="REC"/>
    <property type="match status" value="1"/>
</dbReference>
<comment type="caution">
    <text evidence="3">The sequence shown here is derived from an EMBL/GenBank/DDBJ whole genome shotgun (WGS) entry which is preliminary data.</text>
</comment>
<dbReference type="Pfam" id="PF00072">
    <property type="entry name" value="Response_reg"/>
    <property type="match status" value="1"/>
</dbReference>
<dbReference type="STRING" id="1220578.FPE01S_01_14320"/>
<proteinExistence type="predicted"/>
<dbReference type="PROSITE" id="PS50110">
    <property type="entry name" value="RESPONSE_REGULATORY"/>
    <property type="match status" value="1"/>
</dbReference>
<dbReference type="InterPro" id="IPR052893">
    <property type="entry name" value="TCS_response_regulator"/>
</dbReference>
<dbReference type="SUPFAM" id="SSF52172">
    <property type="entry name" value="CheY-like"/>
    <property type="match status" value="1"/>
</dbReference>
<dbReference type="CDD" id="cd17557">
    <property type="entry name" value="REC_Rcp-like"/>
    <property type="match status" value="1"/>
</dbReference>
<dbReference type="OrthoDB" id="7631574at2"/>
<evidence type="ECO:0000256" key="1">
    <source>
        <dbReference type="PROSITE-ProRule" id="PRU00169"/>
    </source>
</evidence>
<dbReference type="EMBL" id="BBWV01000001">
    <property type="protein sequence ID" value="GAO42417.1"/>
    <property type="molecule type" value="Genomic_DNA"/>
</dbReference>
<accession>A0A0E9MXJ0</accession>
<dbReference type="RefSeq" id="WP_046368115.1">
    <property type="nucleotide sequence ID" value="NZ_BBWV01000001.1"/>
</dbReference>
<dbReference type="PANTHER" id="PTHR44520:SF2">
    <property type="entry name" value="RESPONSE REGULATOR RCP1"/>
    <property type="match status" value="1"/>
</dbReference>
<protein>
    <recommendedName>
        <fullName evidence="2">Response regulatory domain-containing protein</fullName>
    </recommendedName>
</protein>
<evidence type="ECO:0000313" key="3">
    <source>
        <dbReference type="EMBL" id="GAO42417.1"/>
    </source>
</evidence>
<evidence type="ECO:0000313" key="4">
    <source>
        <dbReference type="Proteomes" id="UP000033121"/>
    </source>
</evidence>
<keyword evidence="1" id="KW-0597">Phosphoprotein</keyword>
<organism evidence="3 4">
    <name type="scientific">Flavihumibacter petaseus NBRC 106054</name>
    <dbReference type="NCBI Taxonomy" id="1220578"/>
    <lineage>
        <taxon>Bacteria</taxon>
        <taxon>Pseudomonadati</taxon>
        <taxon>Bacteroidota</taxon>
        <taxon>Chitinophagia</taxon>
        <taxon>Chitinophagales</taxon>
        <taxon>Chitinophagaceae</taxon>
        <taxon>Flavihumibacter</taxon>
    </lineage>
</organism>
<dbReference type="Gene3D" id="3.40.50.2300">
    <property type="match status" value="1"/>
</dbReference>
<keyword evidence="4" id="KW-1185">Reference proteome</keyword>
<feature type="modified residue" description="4-aspartylphosphate" evidence="1">
    <location>
        <position position="65"/>
    </location>
</feature>
<name>A0A0E9MXJ0_9BACT</name>
<evidence type="ECO:0000259" key="2">
    <source>
        <dbReference type="PROSITE" id="PS50110"/>
    </source>
</evidence>
<dbReference type="InterPro" id="IPR001789">
    <property type="entry name" value="Sig_transdc_resp-reg_receiver"/>
</dbReference>
<dbReference type="GO" id="GO:0000160">
    <property type="term" value="P:phosphorelay signal transduction system"/>
    <property type="evidence" value="ECO:0007669"/>
    <property type="project" value="InterPro"/>
</dbReference>